<gene>
    <name evidence="5" type="ORF">BBOH_0467</name>
</gene>
<comment type="caution">
    <text evidence="5">The sequence shown here is derived from an EMBL/GenBank/DDBJ whole genome shotgun (WGS) entry which is preliminary data.</text>
</comment>
<name>A0A086ZKE2_9BIFI</name>
<evidence type="ECO:0000259" key="4">
    <source>
        <dbReference type="PROSITE" id="PS50932"/>
    </source>
</evidence>
<dbReference type="eggNOG" id="COG1609">
    <property type="taxonomic scope" value="Bacteria"/>
</dbReference>
<dbReference type="RefSeq" id="WP_033520533.1">
    <property type="nucleotide sequence ID" value="NZ_JDUS01000001.1"/>
</dbReference>
<evidence type="ECO:0000313" key="6">
    <source>
        <dbReference type="Proteomes" id="UP000029096"/>
    </source>
</evidence>
<evidence type="ECO:0000256" key="3">
    <source>
        <dbReference type="ARBA" id="ARBA00023163"/>
    </source>
</evidence>
<protein>
    <submittedName>
        <fullName evidence="5">LacI family transcription regulator</fullName>
    </submittedName>
</protein>
<dbReference type="Proteomes" id="UP000029096">
    <property type="component" value="Unassembled WGS sequence"/>
</dbReference>
<dbReference type="OrthoDB" id="3510266at2"/>
<evidence type="ECO:0000256" key="1">
    <source>
        <dbReference type="ARBA" id="ARBA00023015"/>
    </source>
</evidence>
<keyword evidence="1" id="KW-0805">Transcription regulation</keyword>
<dbReference type="InterPro" id="IPR000843">
    <property type="entry name" value="HTH_LacI"/>
</dbReference>
<dbReference type="PANTHER" id="PTHR30146:SF138">
    <property type="entry name" value="TRANSCRIPTIONAL REGULATORY PROTEIN"/>
    <property type="match status" value="1"/>
</dbReference>
<dbReference type="CDD" id="cd06267">
    <property type="entry name" value="PBP1_LacI_sugar_binding-like"/>
    <property type="match status" value="1"/>
</dbReference>
<keyword evidence="6" id="KW-1185">Reference proteome</keyword>
<dbReference type="SUPFAM" id="SSF47413">
    <property type="entry name" value="lambda repressor-like DNA-binding domains"/>
    <property type="match status" value="1"/>
</dbReference>
<dbReference type="InterPro" id="IPR046335">
    <property type="entry name" value="LacI/GalR-like_sensor"/>
</dbReference>
<reference evidence="5 6" key="1">
    <citation type="submission" date="2014-03" db="EMBL/GenBank/DDBJ databases">
        <title>Genomics of Bifidobacteria.</title>
        <authorList>
            <person name="Ventura M."/>
            <person name="Milani C."/>
            <person name="Lugli G.A."/>
        </authorList>
    </citation>
    <scope>NUCLEOTIDE SEQUENCE [LARGE SCALE GENOMIC DNA]</scope>
    <source>
        <strain evidence="5 6">DSM 22767</strain>
    </source>
</reference>
<dbReference type="Gene3D" id="3.40.50.2300">
    <property type="match status" value="2"/>
</dbReference>
<dbReference type="PANTHER" id="PTHR30146">
    <property type="entry name" value="LACI-RELATED TRANSCRIPTIONAL REPRESSOR"/>
    <property type="match status" value="1"/>
</dbReference>
<dbReference type="STRING" id="1437606.BBOH_0467"/>
<evidence type="ECO:0000313" key="5">
    <source>
        <dbReference type="EMBL" id="KFI46992.1"/>
    </source>
</evidence>
<proteinExistence type="predicted"/>
<evidence type="ECO:0000256" key="2">
    <source>
        <dbReference type="ARBA" id="ARBA00023125"/>
    </source>
</evidence>
<dbReference type="InterPro" id="IPR028082">
    <property type="entry name" value="Peripla_BP_I"/>
</dbReference>
<dbReference type="EMBL" id="JGYP01000001">
    <property type="protein sequence ID" value="KFI46992.1"/>
    <property type="molecule type" value="Genomic_DNA"/>
</dbReference>
<keyword evidence="3" id="KW-0804">Transcription</keyword>
<organism evidence="5 6">
    <name type="scientific">Bifidobacterium bohemicum DSM 22767</name>
    <dbReference type="NCBI Taxonomy" id="1437606"/>
    <lineage>
        <taxon>Bacteria</taxon>
        <taxon>Bacillati</taxon>
        <taxon>Actinomycetota</taxon>
        <taxon>Actinomycetes</taxon>
        <taxon>Bifidobacteriales</taxon>
        <taxon>Bifidobacteriaceae</taxon>
        <taxon>Bifidobacterium</taxon>
    </lineage>
</organism>
<dbReference type="SMART" id="SM00354">
    <property type="entry name" value="HTH_LACI"/>
    <property type="match status" value="1"/>
</dbReference>
<sequence>MSEGKVRIEDVAREAGVSTATVSRTIHGLPGVGAETREQVLEITRELGYIPSHSAMSLASGSTHSIGLVLPDVSRWFFANAVEAAEQILRTNGYDALIYSLPDYREGGRRRFDPRVLDSKVDAVAVISLFFDNREVRLLRSLGVPAAFLSVDQPGFTHVGIDDEDAMSKACEHLIGLGHRVIGHLSGMTNDKCPNAPTQRRRNGWRKTLLAHGLECGLDLDSPADIMTAKNGFVAANALLDRRPDVTAIVASSDEMAMGAIQALRDRSIEPGRQVSVVGIDGHDLDEAFGLTSVEQPVRREAARIIQLLLQQLAGDERVRRELFDTNLVRRASSARLEDR</sequence>
<accession>A0A086ZKE2</accession>
<dbReference type="SUPFAM" id="SSF53822">
    <property type="entry name" value="Periplasmic binding protein-like I"/>
    <property type="match status" value="1"/>
</dbReference>
<dbReference type="Gene3D" id="1.10.260.40">
    <property type="entry name" value="lambda repressor-like DNA-binding domains"/>
    <property type="match status" value="1"/>
</dbReference>
<dbReference type="InterPro" id="IPR010982">
    <property type="entry name" value="Lambda_DNA-bd_dom_sf"/>
</dbReference>
<dbReference type="PROSITE" id="PS50932">
    <property type="entry name" value="HTH_LACI_2"/>
    <property type="match status" value="1"/>
</dbReference>
<dbReference type="GO" id="GO:0003700">
    <property type="term" value="F:DNA-binding transcription factor activity"/>
    <property type="evidence" value="ECO:0007669"/>
    <property type="project" value="TreeGrafter"/>
</dbReference>
<dbReference type="Pfam" id="PF00356">
    <property type="entry name" value="LacI"/>
    <property type="match status" value="1"/>
</dbReference>
<dbReference type="CDD" id="cd01392">
    <property type="entry name" value="HTH_LacI"/>
    <property type="match status" value="1"/>
</dbReference>
<keyword evidence="2" id="KW-0238">DNA-binding</keyword>
<dbReference type="AlphaFoldDB" id="A0A086ZKE2"/>
<dbReference type="Pfam" id="PF13377">
    <property type="entry name" value="Peripla_BP_3"/>
    <property type="match status" value="1"/>
</dbReference>
<feature type="domain" description="HTH lacI-type" evidence="4">
    <location>
        <begin position="6"/>
        <end position="60"/>
    </location>
</feature>
<dbReference type="GO" id="GO:0000976">
    <property type="term" value="F:transcription cis-regulatory region binding"/>
    <property type="evidence" value="ECO:0007669"/>
    <property type="project" value="TreeGrafter"/>
</dbReference>